<reference evidence="3 4" key="1">
    <citation type="submission" date="2020-04" db="EMBL/GenBank/DDBJ databases">
        <authorList>
            <person name="Zhang R."/>
            <person name="Schippers A."/>
        </authorList>
    </citation>
    <scope>NUCLEOTIDE SEQUENCE [LARGE SCALE GENOMIC DNA]</scope>
    <source>
        <strain evidence="3 4">DSM 109850</strain>
    </source>
</reference>
<name>A0A7Y0Q3G2_9FIRM</name>
<dbReference type="GO" id="GO:0008800">
    <property type="term" value="F:beta-lactamase activity"/>
    <property type="evidence" value="ECO:0007669"/>
    <property type="project" value="InterPro"/>
</dbReference>
<protein>
    <submittedName>
        <fullName evidence="3">Serine hydrolase</fullName>
    </submittedName>
</protein>
<evidence type="ECO:0000256" key="1">
    <source>
        <dbReference type="SAM" id="Phobius"/>
    </source>
</evidence>
<gene>
    <name evidence="3" type="ORF">HIJ39_17920</name>
</gene>
<evidence type="ECO:0000259" key="2">
    <source>
        <dbReference type="Pfam" id="PF13354"/>
    </source>
</evidence>
<keyword evidence="1" id="KW-1133">Transmembrane helix</keyword>
<feature type="domain" description="Beta-lactamase class A catalytic" evidence="2">
    <location>
        <begin position="423"/>
        <end position="563"/>
    </location>
</feature>
<dbReference type="Proteomes" id="UP000533476">
    <property type="component" value="Unassembled WGS sequence"/>
</dbReference>
<dbReference type="Pfam" id="PF13354">
    <property type="entry name" value="Beta-lactamase2"/>
    <property type="match status" value="1"/>
</dbReference>
<organism evidence="3 4">
    <name type="scientific">Sulfobacillus harzensis</name>
    <dbReference type="NCBI Taxonomy" id="2729629"/>
    <lineage>
        <taxon>Bacteria</taxon>
        <taxon>Bacillati</taxon>
        <taxon>Bacillota</taxon>
        <taxon>Clostridia</taxon>
        <taxon>Eubacteriales</taxon>
        <taxon>Clostridiales Family XVII. Incertae Sedis</taxon>
        <taxon>Sulfobacillus</taxon>
    </lineage>
</organism>
<dbReference type="RefSeq" id="WP_169102138.1">
    <property type="nucleotide sequence ID" value="NZ_JABBVZ010000092.1"/>
</dbReference>
<evidence type="ECO:0000313" key="3">
    <source>
        <dbReference type="EMBL" id="NMP24213.1"/>
    </source>
</evidence>
<dbReference type="SUPFAM" id="SSF56601">
    <property type="entry name" value="beta-lactamase/transpeptidase-like"/>
    <property type="match status" value="1"/>
</dbReference>
<dbReference type="AlphaFoldDB" id="A0A7Y0Q3G2"/>
<dbReference type="InterPro" id="IPR012338">
    <property type="entry name" value="Beta-lactam/transpept-like"/>
</dbReference>
<sequence>MVPATPQSRRSKTVPPRQPPFRFSLVAAGALAVLGGAFSLWMLHNQRHQALQASTITQTLRQDHALGVPTSAIRPLSQELAHIQHARILFIPSLYLGGLTRAPEELSHLRAVSAHLLSQNTRYERRIALQWASRLIHTEGRFATVNETQAAQSIAHAPLSRVIRTSEAWRAQYRDWQHALHELSTIAGGLSHGRPNQVSRELDALDARLSSVGPYWNGVAQARSASTEAKAYLNLPPPQEVAQYHQISRTLRQALAGLEPPTTTELSHILSQIGGGLVNHQPRDVTEALSSLEDKLQQANAAWTGYGAAQAAVDTASQYLKGPLVSEIREHPAVLDQLQAALRGLTPPAPPLQSGNPFGAAFQQYLAGRLSEVSVAVYNANTGITSTYNPGIRYDTASIVKATIMATLLWQAERAGRPLTADAQALMVPMIEQSSNSAATLLWNAAGGASGIGQFLDQAGMANTIPGEGGYWGLTLTTPLDQVKLLKLLSYPNPLLDAASQAYAANLMDNVVSFEDWGVSTGPVPGSTVALKNGWLPIGSNGWEINSIGHVSGDGRNYVVAILSRNNPTESYGIQTVDAVSQFIWNAE</sequence>
<keyword evidence="3" id="KW-0378">Hydrolase</keyword>
<dbReference type="GO" id="GO:0046677">
    <property type="term" value="P:response to antibiotic"/>
    <property type="evidence" value="ECO:0007669"/>
    <property type="project" value="InterPro"/>
</dbReference>
<dbReference type="PANTHER" id="PTHR35333:SF3">
    <property type="entry name" value="BETA-LACTAMASE-TYPE TRANSPEPTIDASE FOLD CONTAINING PROTEIN"/>
    <property type="match status" value="1"/>
</dbReference>
<feature type="transmembrane region" description="Helical" evidence="1">
    <location>
        <begin position="21"/>
        <end position="43"/>
    </location>
</feature>
<keyword evidence="1" id="KW-0472">Membrane</keyword>
<dbReference type="EMBL" id="JABBVZ010000092">
    <property type="protein sequence ID" value="NMP24213.1"/>
    <property type="molecule type" value="Genomic_DNA"/>
</dbReference>
<dbReference type="InterPro" id="IPR045155">
    <property type="entry name" value="Beta-lactam_cat"/>
</dbReference>
<accession>A0A7Y0Q3G2</accession>
<comment type="caution">
    <text evidence="3">The sequence shown here is derived from an EMBL/GenBank/DDBJ whole genome shotgun (WGS) entry which is preliminary data.</text>
</comment>
<evidence type="ECO:0000313" key="4">
    <source>
        <dbReference type="Proteomes" id="UP000533476"/>
    </source>
</evidence>
<proteinExistence type="predicted"/>
<dbReference type="InterPro" id="IPR000871">
    <property type="entry name" value="Beta-lactam_class-A"/>
</dbReference>
<dbReference type="Gene3D" id="3.40.710.10">
    <property type="entry name" value="DD-peptidase/beta-lactamase superfamily"/>
    <property type="match status" value="1"/>
</dbReference>
<dbReference type="PANTHER" id="PTHR35333">
    <property type="entry name" value="BETA-LACTAMASE"/>
    <property type="match status" value="1"/>
</dbReference>
<keyword evidence="4" id="KW-1185">Reference proteome</keyword>
<keyword evidence="1" id="KW-0812">Transmembrane</keyword>
<dbReference type="GO" id="GO:0030655">
    <property type="term" value="P:beta-lactam antibiotic catabolic process"/>
    <property type="evidence" value="ECO:0007669"/>
    <property type="project" value="InterPro"/>
</dbReference>